<accession>A9F2M2</accession>
<evidence type="ECO:0000313" key="2">
    <source>
        <dbReference type="EMBL" id="CAN94500.1"/>
    </source>
</evidence>
<dbReference type="KEGG" id="scl:sce4337"/>
<organism evidence="2 3">
    <name type="scientific">Sorangium cellulosum (strain So ce56)</name>
    <name type="common">Polyangium cellulosum (strain So ce56)</name>
    <dbReference type="NCBI Taxonomy" id="448385"/>
    <lineage>
        <taxon>Bacteria</taxon>
        <taxon>Pseudomonadati</taxon>
        <taxon>Myxococcota</taxon>
        <taxon>Polyangia</taxon>
        <taxon>Polyangiales</taxon>
        <taxon>Polyangiaceae</taxon>
        <taxon>Sorangium</taxon>
    </lineage>
</organism>
<dbReference type="STRING" id="448385.sce4337"/>
<feature type="region of interest" description="Disordered" evidence="1">
    <location>
        <begin position="26"/>
        <end position="47"/>
    </location>
</feature>
<dbReference type="EMBL" id="AM746676">
    <property type="protein sequence ID" value="CAN94500.1"/>
    <property type="molecule type" value="Genomic_DNA"/>
</dbReference>
<dbReference type="Proteomes" id="UP000002139">
    <property type="component" value="Chromosome"/>
</dbReference>
<dbReference type="AlphaFoldDB" id="A9F2M2"/>
<sequence length="258" mass="27772">MRAGPMAYTRARARIAAGPLQRARRPPLGRLVARGEDRGSLPRGVSKSCASMEGAVVEPPPMLPRRVSFARAATMALAVSACSRTPAEPEPPPAVSSVPSAARLAWDVPGSWAALDVPRAGPRKALYKVPRAANDKEDAEVQVLSFGLGSKGDVDARFNEWFAQFDGDVGAKARRASLEVRGMPVELVEVAGTYKIALGPQSGVRKRSPVEMVKDNYRLVGAAVRTPDRGNWFFRIVGPDETVQSARPAFRSMIESVR</sequence>
<gene>
    <name evidence="2" type="ordered locus">sce4337</name>
</gene>
<name>A9F2M2_SORC5</name>
<proteinExistence type="predicted"/>
<reference evidence="2 3" key="1">
    <citation type="journal article" date="2007" name="Nat. Biotechnol.">
        <title>Complete genome sequence of the myxobacterium Sorangium cellulosum.</title>
        <authorList>
            <person name="Schneiker S."/>
            <person name="Perlova O."/>
            <person name="Kaiser O."/>
            <person name="Gerth K."/>
            <person name="Alici A."/>
            <person name="Altmeyer M.O."/>
            <person name="Bartels D."/>
            <person name="Bekel T."/>
            <person name="Beyer S."/>
            <person name="Bode E."/>
            <person name="Bode H.B."/>
            <person name="Bolten C.J."/>
            <person name="Choudhuri J.V."/>
            <person name="Doss S."/>
            <person name="Elnakady Y.A."/>
            <person name="Frank B."/>
            <person name="Gaigalat L."/>
            <person name="Goesmann A."/>
            <person name="Groeger C."/>
            <person name="Gross F."/>
            <person name="Jelsbak L."/>
            <person name="Jelsbak L."/>
            <person name="Kalinowski J."/>
            <person name="Kegler C."/>
            <person name="Knauber T."/>
            <person name="Konietzny S."/>
            <person name="Kopp M."/>
            <person name="Krause L."/>
            <person name="Krug D."/>
            <person name="Linke B."/>
            <person name="Mahmud T."/>
            <person name="Martinez-Arias R."/>
            <person name="McHardy A.C."/>
            <person name="Merai M."/>
            <person name="Meyer F."/>
            <person name="Mormann S."/>
            <person name="Munoz-Dorado J."/>
            <person name="Perez J."/>
            <person name="Pradella S."/>
            <person name="Rachid S."/>
            <person name="Raddatz G."/>
            <person name="Rosenau F."/>
            <person name="Rueckert C."/>
            <person name="Sasse F."/>
            <person name="Scharfe M."/>
            <person name="Schuster S.C."/>
            <person name="Suen G."/>
            <person name="Treuner-Lange A."/>
            <person name="Velicer G.J."/>
            <person name="Vorholter F.-J."/>
            <person name="Weissman K.J."/>
            <person name="Welch R.D."/>
            <person name="Wenzel S.C."/>
            <person name="Whitworth D.E."/>
            <person name="Wilhelm S."/>
            <person name="Wittmann C."/>
            <person name="Bloecker H."/>
            <person name="Puehler A."/>
            <person name="Mueller R."/>
        </authorList>
    </citation>
    <scope>NUCLEOTIDE SEQUENCE [LARGE SCALE GENOMIC DNA]</scope>
    <source>
        <strain evidence="3">So ce56</strain>
    </source>
</reference>
<dbReference type="BioCyc" id="SCEL448385:SCE_RS22285-MONOMER"/>
<evidence type="ECO:0000256" key="1">
    <source>
        <dbReference type="SAM" id="MobiDB-lite"/>
    </source>
</evidence>
<dbReference type="HOGENOM" id="CLU_094224_0_0_7"/>
<evidence type="ECO:0000313" key="3">
    <source>
        <dbReference type="Proteomes" id="UP000002139"/>
    </source>
</evidence>
<keyword evidence="3" id="KW-1185">Reference proteome</keyword>
<protein>
    <submittedName>
        <fullName evidence="2">Uncharacterized protein</fullName>
    </submittedName>
</protein>